<dbReference type="EnsemblPlants" id="KQK18585">
    <property type="protein sequence ID" value="KQK18585"/>
    <property type="gene ID" value="BRADI_1g43490v3"/>
</dbReference>
<dbReference type="HOGENOM" id="CLU_138158_0_0_1"/>
<feature type="compositionally biased region" description="Low complexity" evidence="1">
    <location>
        <begin position="115"/>
        <end position="138"/>
    </location>
</feature>
<evidence type="ECO:0000256" key="1">
    <source>
        <dbReference type="SAM" id="MobiDB-lite"/>
    </source>
</evidence>
<dbReference type="OrthoDB" id="386949at2759"/>
<accession>I1GZ07</accession>
<evidence type="ECO:0000313" key="2">
    <source>
        <dbReference type="EMBL" id="KQK18585.1"/>
    </source>
</evidence>
<dbReference type="Gramene" id="KQK18585">
    <property type="protein sequence ID" value="KQK18585"/>
    <property type="gene ID" value="BRADI_1g43490v3"/>
</dbReference>
<name>I1GZ07_BRADI</name>
<dbReference type="Proteomes" id="UP000008810">
    <property type="component" value="Chromosome 1"/>
</dbReference>
<organism evidence="2">
    <name type="scientific">Brachypodium distachyon</name>
    <name type="common">Purple false brome</name>
    <name type="synonym">Trachynia distachya</name>
    <dbReference type="NCBI Taxonomy" id="15368"/>
    <lineage>
        <taxon>Eukaryota</taxon>
        <taxon>Viridiplantae</taxon>
        <taxon>Streptophyta</taxon>
        <taxon>Embryophyta</taxon>
        <taxon>Tracheophyta</taxon>
        <taxon>Spermatophyta</taxon>
        <taxon>Magnoliopsida</taxon>
        <taxon>Liliopsida</taxon>
        <taxon>Poales</taxon>
        <taxon>Poaceae</taxon>
        <taxon>BOP clade</taxon>
        <taxon>Pooideae</taxon>
        <taxon>Stipodae</taxon>
        <taxon>Brachypodieae</taxon>
        <taxon>Brachypodium</taxon>
    </lineage>
</organism>
<reference evidence="2 3" key="1">
    <citation type="journal article" date="2010" name="Nature">
        <title>Genome sequencing and analysis of the model grass Brachypodium distachyon.</title>
        <authorList>
            <consortium name="International Brachypodium Initiative"/>
        </authorList>
    </citation>
    <scope>NUCLEOTIDE SEQUENCE [LARGE SCALE GENOMIC DNA]</scope>
    <source>
        <strain evidence="2 3">Bd21</strain>
    </source>
</reference>
<evidence type="ECO:0000313" key="3">
    <source>
        <dbReference type="EnsemblPlants" id="KQK18585"/>
    </source>
</evidence>
<reference evidence="3" key="3">
    <citation type="submission" date="2018-08" db="UniProtKB">
        <authorList>
            <consortium name="EnsemblPlants"/>
        </authorList>
    </citation>
    <scope>IDENTIFICATION</scope>
    <source>
        <strain evidence="3">cv. Bd21</strain>
    </source>
</reference>
<protein>
    <submittedName>
        <fullName evidence="2 3">Uncharacterized protein</fullName>
    </submittedName>
</protein>
<sequence length="138" mass="14955">MEGRNQANDHGNNAREGNSTRTTFPTSNLKDAVEQSVELSPPAEPKKMTLEGDSVLDDMEELSFDDYVQPLSDYLRLYYELHDLVRRDDRQPAPPPPAAAVTTVEMPPPPPPQPSGAAAASTSRMPPASAAAPARDDE</sequence>
<feature type="region of interest" description="Disordered" evidence="1">
    <location>
        <begin position="86"/>
        <end position="138"/>
    </location>
</feature>
<evidence type="ECO:0000313" key="4">
    <source>
        <dbReference type="Proteomes" id="UP000008810"/>
    </source>
</evidence>
<proteinExistence type="predicted"/>
<reference evidence="2" key="2">
    <citation type="submission" date="2017-06" db="EMBL/GenBank/DDBJ databases">
        <title>WGS assembly of Brachypodium distachyon.</title>
        <authorList>
            <consortium name="The International Brachypodium Initiative"/>
            <person name="Lucas S."/>
            <person name="Harmon-Smith M."/>
            <person name="Lail K."/>
            <person name="Tice H."/>
            <person name="Grimwood J."/>
            <person name="Bruce D."/>
            <person name="Barry K."/>
            <person name="Shu S."/>
            <person name="Lindquist E."/>
            <person name="Wang M."/>
            <person name="Pitluck S."/>
            <person name="Vogel J.P."/>
            <person name="Garvin D.F."/>
            <person name="Mockler T.C."/>
            <person name="Schmutz J."/>
            <person name="Rokhsar D."/>
            <person name="Bevan M.W."/>
        </authorList>
    </citation>
    <scope>NUCLEOTIDE SEQUENCE</scope>
    <source>
        <strain evidence="2">Bd21</strain>
    </source>
</reference>
<gene>
    <name evidence="2" type="ORF">BRADI_1g43490v3</name>
</gene>
<dbReference type="GO" id="GO:0006357">
    <property type="term" value="P:regulation of transcription by RNA polymerase II"/>
    <property type="evidence" value="ECO:0000318"/>
    <property type="project" value="GO_Central"/>
</dbReference>
<dbReference type="GO" id="GO:0000981">
    <property type="term" value="F:DNA-binding transcription factor activity, RNA polymerase II-specific"/>
    <property type="evidence" value="ECO:0000318"/>
    <property type="project" value="GO_Central"/>
</dbReference>
<dbReference type="AlphaFoldDB" id="I1GZ07"/>
<dbReference type="InParanoid" id="I1GZ07"/>
<feature type="region of interest" description="Disordered" evidence="1">
    <location>
        <begin position="1"/>
        <end position="53"/>
    </location>
</feature>
<dbReference type="EMBL" id="CM000880">
    <property type="protein sequence ID" value="KQK18585.1"/>
    <property type="molecule type" value="Genomic_DNA"/>
</dbReference>
<feature type="compositionally biased region" description="Polar residues" evidence="1">
    <location>
        <begin position="1"/>
        <end position="29"/>
    </location>
</feature>
<dbReference type="GO" id="GO:0016602">
    <property type="term" value="C:CCAAT-binding factor complex"/>
    <property type="evidence" value="ECO:0000318"/>
    <property type="project" value="GO_Central"/>
</dbReference>
<keyword evidence="4" id="KW-1185">Reference proteome</keyword>